<keyword evidence="1" id="KW-1185">Reference proteome</keyword>
<organism evidence="1 2">
    <name type="scientific">Panagrolaimus superbus</name>
    <dbReference type="NCBI Taxonomy" id="310955"/>
    <lineage>
        <taxon>Eukaryota</taxon>
        <taxon>Metazoa</taxon>
        <taxon>Ecdysozoa</taxon>
        <taxon>Nematoda</taxon>
        <taxon>Chromadorea</taxon>
        <taxon>Rhabditida</taxon>
        <taxon>Tylenchina</taxon>
        <taxon>Panagrolaimomorpha</taxon>
        <taxon>Panagrolaimoidea</taxon>
        <taxon>Panagrolaimidae</taxon>
        <taxon>Panagrolaimus</taxon>
    </lineage>
</organism>
<name>A0A914Y8X5_9BILA</name>
<sequence length="338" mass="39678">MSDDDTSSDSEAEFKRKIVLMQFVPADDSDECEIVDNPFSDNEDDTIDYNRYDTDKELQKLEPVARITRAYNIRGYPPYRKEEVLKDGKWHCRILDGENRIYETINQTKYIGFHLAAILFMKDLITDSESWMTQLGLPYDISRCNQILDDKFQELQTKSKEIDGIGGKDPKSFLTEFAVKSSKKAAETEVAKMFVQKLKEKDEIRPYLEDQAMLKRGKYFKDHVLHGHGSEIQKKFDHYFQDDPYHYATICNGGDPEIEVEKEKGEIILTCKGYSMIIKTKSIEEAKHEWAYRFLRKTFVDRSVPNFFEKHLPDEMISLLNDSFHEITIPEPWENEER</sequence>
<dbReference type="Proteomes" id="UP000887577">
    <property type="component" value="Unplaced"/>
</dbReference>
<dbReference type="WBParaSite" id="PSU_v2.g1664.t2">
    <property type="protein sequence ID" value="PSU_v2.g1664.t2"/>
    <property type="gene ID" value="PSU_v2.g1664"/>
</dbReference>
<accession>A0A914Y8X5</accession>
<dbReference type="AlphaFoldDB" id="A0A914Y8X5"/>
<reference evidence="2" key="1">
    <citation type="submission" date="2022-11" db="UniProtKB">
        <authorList>
            <consortium name="WormBaseParasite"/>
        </authorList>
    </citation>
    <scope>IDENTIFICATION</scope>
</reference>
<proteinExistence type="predicted"/>
<evidence type="ECO:0000313" key="2">
    <source>
        <dbReference type="WBParaSite" id="PSU_v2.g1664.t2"/>
    </source>
</evidence>
<protein>
    <submittedName>
        <fullName evidence="2">Phage protein</fullName>
    </submittedName>
</protein>
<evidence type="ECO:0000313" key="1">
    <source>
        <dbReference type="Proteomes" id="UP000887577"/>
    </source>
</evidence>